<dbReference type="GO" id="GO:0046872">
    <property type="term" value="F:metal ion binding"/>
    <property type="evidence" value="ECO:0007669"/>
    <property type="project" value="UniProtKB-KW"/>
</dbReference>
<dbReference type="CDD" id="cd16030">
    <property type="entry name" value="iduronate-2-sulfatase"/>
    <property type="match status" value="1"/>
</dbReference>
<comment type="cofactor">
    <cofactor evidence="1">
        <name>Ca(2+)</name>
        <dbReference type="ChEBI" id="CHEBI:29108"/>
    </cofactor>
</comment>
<evidence type="ECO:0000313" key="9">
    <source>
        <dbReference type="Proteomes" id="UP000346198"/>
    </source>
</evidence>
<keyword evidence="9" id="KW-1185">Reference proteome</keyword>
<protein>
    <submittedName>
        <fullName evidence="8">Choline-sulfatase</fullName>
    </submittedName>
</protein>
<evidence type="ECO:0000256" key="5">
    <source>
        <dbReference type="ARBA" id="ARBA00022801"/>
    </source>
</evidence>
<reference evidence="8 9" key="1">
    <citation type="submission" date="2019-04" db="EMBL/GenBank/DDBJ databases">
        <authorList>
            <person name="Van Vliet M D."/>
        </authorList>
    </citation>
    <scope>NUCLEOTIDE SEQUENCE [LARGE SCALE GENOMIC DNA]</scope>
    <source>
        <strain evidence="8 9">F21</strain>
    </source>
</reference>
<dbReference type="PANTHER" id="PTHR45953">
    <property type="entry name" value="IDURONATE 2-SULFATASE"/>
    <property type="match status" value="1"/>
</dbReference>
<keyword evidence="6" id="KW-0106">Calcium</keyword>
<dbReference type="InterPro" id="IPR035874">
    <property type="entry name" value="IDS"/>
</dbReference>
<dbReference type="GO" id="GO:0004423">
    <property type="term" value="F:iduronate-2-sulfatase activity"/>
    <property type="evidence" value="ECO:0007669"/>
    <property type="project" value="InterPro"/>
</dbReference>
<proteinExistence type="inferred from homology"/>
<dbReference type="PANTHER" id="PTHR45953:SF1">
    <property type="entry name" value="IDURONATE 2-SULFATASE"/>
    <property type="match status" value="1"/>
</dbReference>
<evidence type="ECO:0000256" key="4">
    <source>
        <dbReference type="ARBA" id="ARBA00022729"/>
    </source>
</evidence>
<name>A0A6C2UEY5_9BACT</name>
<gene>
    <name evidence="8" type="primary">betC_15</name>
    <name evidence="8" type="ORF">SCARR_00793</name>
</gene>
<accession>A0A6C2UEY5</accession>
<evidence type="ECO:0000256" key="6">
    <source>
        <dbReference type="ARBA" id="ARBA00022837"/>
    </source>
</evidence>
<dbReference type="InterPro" id="IPR017850">
    <property type="entry name" value="Alkaline_phosphatase_core_sf"/>
</dbReference>
<dbReference type="SUPFAM" id="SSF53649">
    <property type="entry name" value="Alkaline phosphatase-like"/>
    <property type="match status" value="1"/>
</dbReference>
<evidence type="ECO:0000259" key="7">
    <source>
        <dbReference type="Pfam" id="PF00884"/>
    </source>
</evidence>
<keyword evidence="4" id="KW-0732">Signal</keyword>
<feature type="domain" description="Sulfatase N-terminal" evidence="7">
    <location>
        <begin position="49"/>
        <end position="390"/>
    </location>
</feature>
<evidence type="ECO:0000256" key="1">
    <source>
        <dbReference type="ARBA" id="ARBA00001913"/>
    </source>
</evidence>
<evidence type="ECO:0000256" key="2">
    <source>
        <dbReference type="ARBA" id="ARBA00008779"/>
    </source>
</evidence>
<keyword evidence="5" id="KW-0378">Hydrolase</keyword>
<organism evidence="8 9">
    <name type="scientific">Pontiella sulfatireligans</name>
    <dbReference type="NCBI Taxonomy" id="2750658"/>
    <lineage>
        <taxon>Bacteria</taxon>
        <taxon>Pseudomonadati</taxon>
        <taxon>Kiritimatiellota</taxon>
        <taxon>Kiritimatiellia</taxon>
        <taxon>Kiritimatiellales</taxon>
        <taxon>Pontiellaceae</taxon>
        <taxon>Pontiella</taxon>
    </lineage>
</organism>
<dbReference type="Pfam" id="PF00884">
    <property type="entry name" value="Sulfatase"/>
    <property type="match status" value="1"/>
</dbReference>
<evidence type="ECO:0000256" key="3">
    <source>
        <dbReference type="ARBA" id="ARBA00022723"/>
    </source>
</evidence>
<dbReference type="Gene3D" id="3.40.720.10">
    <property type="entry name" value="Alkaline Phosphatase, subunit A"/>
    <property type="match status" value="1"/>
</dbReference>
<dbReference type="InterPro" id="IPR000917">
    <property type="entry name" value="Sulfatase_N"/>
</dbReference>
<sequence>MGILKKRYVVPPLGGQLQCRSRGRLKAGLHTFALVLVGVAIQTGAQEHPNVLFIAFDDLNDWVGCLGGHPNAKTPNIDALAKRGMLFTNAACPAPICNPSRASIMSGMLPSTSGVYDNSPFFRGSPVLKDVATMPQYFQQHGYAALRTGKIFHNQTETDPQSWDAAFPSLDVHKPDASVPEKYKGMKQAQYKWETGALPLSDAEMDDGMVADWAIGQLEQKHDKPFFLAVGMYHPHLPWFAPKKYFDMHPIDTVQLPIINLNDRDDIPAIAQKFNTNAGHKRYKEFTATKELWREKVQAYLAATSFADAQVGRVLQALENSEYADNTVIVLWSDHGWHLGEKLHWTKYSLWEEAARVPLIFAGTKVPKVGKCDVPVSLVNLYPTLANLCGLPANPANDGMDMTPLLENPALDWERPALTTHGVNNHSVRTKRWRYTRWSDGSEELYDHDADPLEWKNLADNPEHAALKIELSKWFPTVNAPDAKPPKKNRKRKKQ</sequence>
<keyword evidence="3" id="KW-0479">Metal-binding</keyword>
<dbReference type="Proteomes" id="UP000346198">
    <property type="component" value="Unassembled WGS sequence"/>
</dbReference>
<comment type="similarity">
    <text evidence="2">Belongs to the sulfatase family.</text>
</comment>
<dbReference type="GO" id="GO:0005737">
    <property type="term" value="C:cytoplasm"/>
    <property type="evidence" value="ECO:0007669"/>
    <property type="project" value="TreeGrafter"/>
</dbReference>
<dbReference type="EMBL" id="CAAHFH010000001">
    <property type="protein sequence ID" value="VGO18740.1"/>
    <property type="molecule type" value="Genomic_DNA"/>
</dbReference>
<evidence type="ECO:0000313" key="8">
    <source>
        <dbReference type="EMBL" id="VGO18740.1"/>
    </source>
</evidence>
<dbReference type="AlphaFoldDB" id="A0A6C2UEY5"/>